<dbReference type="Proteomes" id="UP001177003">
    <property type="component" value="Chromosome 8"/>
</dbReference>
<keyword evidence="3" id="KW-1185">Reference proteome</keyword>
<dbReference type="PROSITE" id="PS00194">
    <property type="entry name" value="THIOREDOXIN_1"/>
    <property type="match status" value="1"/>
</dbReference>
<dbReference type="SUPFAM" id="SSF56112">
    <property type="entry name" value="Protein kinase-like (PK-like)"/>
    <property type="match status" value="1"/>
</dbReference>
<gene>
    <name evidence="2" type="ORF">LSALG_LOCUS35483</name>
</gene>
<reference evidence="2" key="1">
    <citation type="submission" date="2023-04" db="EMBL/GenBank/DDBJ databases">
        <authorList>
            <person name="Vijverberg K."/>
            <person name="Xiong W."/>
            <person name="Schranz E."/>
        </authorList>
    </citation>
    <scope>NUCLEOTIDE SEQUENCE</scope>
</reference>
<dbReference type="EMBL" id="OX465084">
    <property type="protein sequence ID" value="CAI9296628.1"/>
    <property type="molecule type" value="Genomic_DNA"/>
</dbReference>
<dbReference type="Gene3D" id="1.10.510.10">
    <property type="entry name" value="Transferase(Phosphotransferase) domain 1"/>
    <property type="match status" value="1"/>
</dbReference>
<evidence type="ECO:0000256" key="1">
    <source>
        <dbReference type="SAM" id="Phobius"/>
    </source>
</evidence>
<evidence type="ECO:0000313" key="3">
    <source>
        <dbReference type="Proteomes" id="UP001177003"/>
    </source>
</evidence>
<dbReference type="PANTHER" id="PTHR46837">
    <property type="entry name" value="PROTEIN MLN51 HOMOLOG"/>
    <property type="match status" value="1"/>
</dbReference>
<dbReference type="AlphaFoldDB" id="A0AA35ZQS3"/>
<dbReference type="GO" id="GO:0006397">
    <property type="term" value="P:mRNA processing"/>
    <property type="evidence" value="ECO:0007669"/>
    <property type="project" value="InterPro"/>
</dbReference>
<keyword evidence="1" id="KW-0472">Membrane</keyword>
<evidence type="ECO:0000313" key="2">
    <source>
        <dbReference type="EMBL" id="CAI9296628.1"/>
    </source>
</evidence>
<dbReference type="InterPro" id="IPR011009">
    <property type="entry name" value="Kinase-like_dom_sf"/>
</dbReference>
<dbReference type="GO" id="GO:0035145">
    <property type="term" value="C:exon-exon junction complex"/>
    <property type="evidence" value="ECO:0007669"/>
    <property type="project" value="InterPro"/>
</dbReference>
<proteinExistence type="predicted"/>
<accession>A0AA35ZQS3</accession>
<name>A0AA35ZQS3_LACSI</name>
<dbReference type="PANTHER" id="PTHR46837:SF5">
    <property type="entry name" value="PROTEIN MLN51 HOMOLOG"/>
    <property type="match status" value="1"/>
</dbReference>
<dbReference type="GO" id="GO:0003729">
    <property type="term" value="F:mRNA binding"/>
    <property type="evidence" value="ECO:0007669"/>
    <property type="project" value="InterPro"/>
</dbReference>
<dbReference type="InterPro" id="IPR044796">
    <property type="entry name" value="MLN51_plant"/>
</dbReference>
<evidence type="ECO:0008006" key="4">
    <source>
        <dbReference type="Google" id="ProtNLM"/>
    </source>
</evidence>
<dbReference type="InterPro" id="IPR017937">
    <property type="entry name" value="Thioredoxin_CS"/>
</dbReference>
<sequence length="242" mass="27423">MDLISIPDVIQNPCNKMAHPLVTYFLQKEIQYVSLRNINLVVQRLVVVQGRGHDKAADWWSVGILMYEMLTGKTSFRDGGHWDPCDQNFPGAPTFFPVVQFARQHPGGLGLPAVGMAFPSYVTQPNGMGNLEMTWLPILAGVVRAFGCFTLFHNGWCLSCYAIWPDLCIGSYKVDHTCLAKRYSVCFQTCLLPEFFFFLSWQPSIVVLDRHLLAKDIVYVLFCCYCGFGNILAYWSTCMYVT</sequence>
<feature type="transmembrane region" description="Helical" evidence="1">
    <location>
        <begin position="217"/>
        <end position="236"/>
    </location>
</feature>
<protein>
    <recommendedName>
        <fullName evidence="4">Protein kinase domain-containing protein</fullName>
    </recommendedName>
</protein>
<keyword evidence="1" id="KW-0812">Transmembrane</keyword>
<keyword evidence="1" id="KW-1133">Transmembrane helix</keyword>
<organism evidence="2 3">
    <name type="scientific">Lactuca saligna</name>
    <name type="common">Willowleaf lettuce</name>
    <dbReference type="NCBI Taxonomy" id="75948"/>
    <lineage>
        <taxon>Eukaryota</taxon>
        <taxon>Viridiplantae</taxon>
        <taxon>Streptophyta</taxon>
        <taxon>Embryophyta</taxon>
        <taxon>Tracheophyta</taxon>
        <taxon>Spermatophyta</taxon>
        <taxon>Magnoliopsida</taxon>
        <taxon>eudicotyledons</taxon>
        <taxon>Gunneridae</taxon>
        <taxon>Pentapetalae</taxon>
        <taxon>asterids</taxon>
        <taxon>campanulids</taxon>
        <taxon>Asterales</taxon>
        <taxon>Asteraceae</taxon>
        <taxon>Cichorioideae</taxon>
        <taxon>Cichorieae</taxon>
        <taxon>Lactucinae</taxon>
        <taxon>Lactuca</taxon>
    </lineage>
</organism>